<dbReference type="InterPro" id="IPR029063">
    <property type="entry name" value="SAM-dependent_MTases_sf"/>
</dbReference>
<dbReference type="InterPro" id="IPR022642">
    <property type="entry name" value="CheR_C"/>
</dbReference>
<dbReference type="Pfam" id="PF01739">
    <property type="entry name" value="CheR"/>
    <property type="match status" value="1"/>
</dbReference>
<protein>
    <recommendedName>
        <fullName evidence="4">CheR-type methyltransferase domain-containing protein</fullName>
    </recommendedName>
</protein>
<dbReference type="EMBL" id="JAFIRR010000230">
    <property type="protein sequence ID" value="MCO6419800.1"/>
    <property type="molecule type" value="Genomic_DNA"/>
</dbReference>
<accession>A0ABT1DF02</accession>
<evidence type="ECO:0000256" key="1">
    <source>
        <dbReference type="ARBA" id="ARBA00022603"/>
    </source>
</evidence>
<dbReference type="PRINTS" id="PR00996">
    <property type="entry name" value="CHERMTFRASE"/>
</dbReference>
<evidence type="ECO:0000313" key="6">
    <source>
        <dbReference type="Proteomes" id="UP001523392"/>
    </source>
</evidence>
<keyword evidence="2" id="KW-0808">Transferase</keyword>
<dbReference type="Gene3D" id="3.40.50.150">
    <property type="entry name" value="Vaccinia Virus protein VP39"/>
    <property type="match status" value="1"/>
</dbReference>
<evidence type="ECO:0000256" key="2">
    <source>
        <dbReference type="ARBA" id="ARBA00022679"/>
    </source>
</evidence>
<dbReference type="Proteomes" id="UP001523392">
    <property type="component" value="Unassembled WGS sequence"/>
</dbReference>
<reference evidence="5 6" key="1">
    <citation type="submission" date="2021-12" db="EMBL/GenBank/DDBJ databases">
        <title>Siccirubricoccus leaddurans sp. nov., a high concentration Zn2+ tolerance bacterium.</title>
        <authorList>
            <person name="Cao Y."/>
        </authorList>
    </citation>
    <scope>NUCLEOTIDE SEQUENCE [LARGE SCALE GENOMIC DNA]</scope>
    <source>
        <strain evidence="5 6">KC 17139</strain>
    </source>
</reference>
<dbReference type="PROSITE" id="PS50123">
    <property type="entry name" value="CHER"/>
    <property type="match status" value="1"/>
</dbReference>
<keyword evidence="3" id="KW-0949">S-adenosyl-L-methionine</keyword>
<proteinExistence type="predicted"/>
<evidence type="ECO:0000256" key="3">
    <source>
        <dbReference type="ARBA" id="ARBA00022691"/>
    </source>
</evidence>
<comment type="caution">
    <text evidence="5">The sequence shown here is derived from an EMBL/GenBank/DDBJ whole genome shotgun (WGS) entry which is preliminary data.</text>
</comment>
<dbReference type="PANTHER" id="PTHR24422">
    <property type="entry name" value="CHEMOTAXIS PROTEIN METHYLTRANSFERASE"/>
    <property type="match status" value="1"/>
</dbReference>
<gene>
    <name evidence="5" type="ORF">JYK14_27080</name>
</gene>
<dbReference type="InterPro" id="IPR050903">
    <property type="entry name" value="Bact_Chemotaxis_MeTrfase"/>
</dbReference>
<dbReference type="PANTHER" id="PTHR24422:SF19">
    <property type="entry name" value="CHEMOTAXIS PROTEIN METHYLTRANSFERASE"/>
    <property type="match status" value="1"/>
</dbReference>
<dbReference type="RefSeq" id="WP_252956479.1">
    <property type="nucleotide sequence ID" value="NZ_JAFIRR010000230.1"/>
</dbReference>
<organism evidence="5 6">
    <name type="scientific">Siccirubricoccus soli</name>
    <dbReference type="NCBI Taxonomy" id="2899147"/>
    <lineage>
        <taxon>Bacteria</taxon>
        <taxon>Pseudomonadati</taxon>
        <taxon>Pseudomonadota</taxon>
        <taxon>Alphaproteobacteria</taxon>
        <taxon>Acetobacterales</taxon>
        <taxon>Roseomonadaceae</taxon>
        <taxon>Siccirubricoccus</taxon>
    </lineage>
</organism>
<name>A0ABT1DF02_9PROT</name>
<dbReference type="InterPro" id="IPR000780">
    <property type="entry name" value="CheR_MeTrfase"/>
</dbReference>
<dbReference type="SUPFAM" id="SSF53335">
    <property type="entry name" value="S-adenosyl-L-methionine-dependent methyltransferases"/>
    <property type="match status" value="1"/>
</dbReference>
<evidence type="ECO:0000259" key="4">
    <source>
        <dbReference type="PROSITE" id="PS50123"/>
    </source>
</evidence>
<evidence type="ECO:0000313" key="5">
    <source>
        <dbReference type="EMBL" id="MCO6419800.1"/>
    </source>
</evidence>
<feature type="non-terminal residue" evidence="5">
    <location>
        <position position="292"/>
    </location>
</feature>
<sequence>MTEEIESLLKETMGLDAATIGSAAIARAVRARQAACGLEDAAAYAALARESAAELQELIDAVVVPETWFFRDRGAFNAMVQLLRDGALEWSFGRKLRLLSLPCSTGEEPYSMAMALLDAGFAPDSFLIEAVDVSARSIALAQRAVYGRNAFRGADLAFRDRHFEAVPGGFRPSEAARRSVRFSRGNVFEAATLPGNASQDIVFCRNLLIYFDRPTQEATLQTLHRLLLPGGFLFLGPSETALPSRRDFTWAKLPMAFAFRKAPPGAVLPLARPAARPVAAAGRAAVPVPRPA</sequence>
<keyword evidence="1" id="KW-0489">Methyltransferase</keyword>
<keyword evidence="6" id="KW-1185">Reference proteome</keyword>
<dbReference type="SMART" id="SM00138">
    <property type="entry name" value="MeTrc"/>
    <property type="match status" value="1"/>
</dbReference>
<feature type="domain" description="CheR-type methyltransferase" evidence="4">
    <location>
        <begin position="1"/>
        <end position="240"/>
    </location>
</feature>